<dbReference type="GO" id="GO:0008146">
    <property type="term" value="F:sulfotransferase activity"/>
    <property type="evidence" value="ECO:0007669"/>
    <property type="project" value="InterPro"/>
</dbReference>
<dbReference type="RefSeq" id="WP_146514757.1">
    <property type="nucleotide sequence ID" value="NZ_SJPI01000001.1"/>
</dbReference>
<dbReference type="OrthoDB" id="9797480at2"/>
<keyword evidence="2" id="KW-0325">Glycoprotein</keyword>
<keyword evidence="1 4" id="KW-0808">Transferase</keyword>
<gene>
    <name evidence="4" type="ORF">Pla22_24160</name>
</gene>
<comment type="caution">
    <text evidence="4">The sequence shown here is derived from an EMBL/GenBank/DDBJ whole genome shotgun (WGS) entry which is preliminary data.</text>
</comment>
<dbReference type="Gene3D" id="3.40.50.300">
    <property type="entry name" value="P-loop containing nucleotide triphosphate hydrolases"/>
    <property type="match status" value="1"/>
</dbReference>
<dbReference type="PANTHER" id="PTHR10605:SF56">
    <property type="entry name" value="BIFUNCTIONAL HEPARAN SULFATE N-DEACETYLASE_N-SULFOTRANSFERASE"/>
    <property type="match status" value="1"/>
</dbReference>
<feature type="domain" description="Sulfotransferase" evidence="3">
    <location>
        <begin position="5"/>
        <end position="204"/>
    </location>
</feature>
<protein>
    <submittedName>
        <fullName evidence="4">Sulfotransferase domain protein</fullName>
    </submittedName>
</protein>
<dbReference type="InterPro" id="IPR000863">
    <property type="entry name" value="Sulfotransferase_dom"/>
</dbReference>
<dbReference type="InterPro" id="IPR037359">
    <property type="entry name" value="NST/OST"/>
</dbReference>
<dbReference type="AlphaFoldDB" id="A0A5C5WXN3"/>
<accession>A0A5C5WXN3</accession>
<evidence type="ECO:0000259" key="3">
    <source>
        <dbReference type="Pfam" id="PF00685"/>
    </source>
</evidence>
<evidence type="ECO:0000313" key="5">
    <source>
        <dbReference type="Proteomes" id="UP000316598"/>
    </source>
</evidence>
<keyword evidence="5" id="KW-1185">Reference proteome</keyword>
<evidence type="ECO:0000256" key="2">
    <source>
        <dbReference type="ARBA" id="ARBA00023180"/>
    </source>
</evidence>
<dbReference type="EMBL" id="SJPI01000001">
    <property type="protein sequence ID" value="TWT54763.1"/>
    <property type="molecule type" value="Genomic_DNA"/>
</dbReference>
<evidence type="ECO:0000256" key="1">
    <source>
        <dbReference type="ARBA" id="ARBA00022679"/>
    </source>
</evidence>
<reference evidence="4 5" key="1">
    <citation type="submission" date="2019-02" db="EMBL/GenBank/DDBJ databases">
        <title>Deep-cultivation of Planctomycetes and their phenomic and genomic characterization uncovers novel biology.</title>
        <authorList>
            <person name="Wiegand S."/>
            <person name="Jogler M."/>
            <person name="Boedeker C."/>
            <person name="Pinto D."/>
            <person name="Vollmers J."/>
            <person name="Rivas-Marin E."/>
            <person name="Kohn T."/>
            <person name="Peeters S.H."/>
            <person name="Heuer A."/>
            <person name="Rast P."/>
            <person name="Oberbeckmann S."/>
            <person name="Bunk B."/>
            <person name="Jeske O."/>
            <person name="Meyerdierks A."/>
            <person name="Storesund J.E."/>
            <person name="Kallscheuer N."/>
            <person name="Luecker S."/>
            <person name="Lage O.M."/>
            <person name="Pohl T."/>
            <person name="Merkel B.J."/>
            <person name="Hornburger P."/>
            <person name="Mueller R.-W."/>
            <person name="Bruemmer F."/>
            <person name="Labrenz M."/>
            <person name="Spormann A.M."/>
            <person name="Op Den Camp H."/>
            <person name="Overmann J."/>
            <person name="Amann R."/>
            <person name="Jetten M.S.M."/>
            <person name="Mascher T."/>
            <person name="Medema M.H."/>
            <person name="Devos D.P."/>
            <person name="Kaster A.-K."/>
            <person name="Ovreas L."/>
            <person name="Rohde M."/>
            <person name="Galperin M.Y."/>
            <person name="Jogler C."/>
        </authorList>
    </citation>
    <scope>NUCLEOTIDE SEQUENCE [LARGE SCALE GENOMIC DNA]</scope>
    <source>
        <strain evidence="4 5">Pla22</strain>
    </source>
</reference>
<name>A0A5C5WXN3_9BACT</name>
<dbReference type="InterPro" id="IPR027417">
    <property type="entry name" value="P-loop_NTPase"/>
</dbReference>
<dbReference type="Pfam" id="PF00685">
    <property type="entry name" value="Sulfotransfer_1"/>
    <property type="match status" value="1"/>
</dbReference>
<sequence>MPAPNFFLVGAPKCGTTAISVYLRDHPNVFFCNPKEPCFWSDDMPGIRESYGINSVDQYLELFAGAGEPYLAVGEGSTNYLVSEIALKNILQFNAAARIIVLLRNPVDLVHSLHTHNCFSGWDDEPDFERAWARQTERAQASNVPKACLNPVMLQYKTVGNLGQQVKRAMNIVPSNQLLVVLHDDFRTSPGNVYRRILSFLDLPDDGRKEFPLVNEAMAARAKWLTRLLQSDQARTLTQTLKRTLKGPFYQFADRAKKQMSMKKQPKSELERSFRTELINAFETEVALLEELLDRDLSNWRS</sequence>
<organism evidence="4 5">
    <name type="scientific">Rubripirellula amarantea</name>
    <dbReference type="NCBI Taxonomy" id="2527999"/>
    <lineage>
        <taxon>Bacteria</taxon>
        <taxon>Pseudomonadati</taxon>
        <taxon>Planctomycetota</taxon>
        <taxon>Planctomycetia</taxon>
        <taxon>Pirellulales</taxon>
        <taxon>Pirellulaceae</taxon>
        <taxon>Rubripirellula</taxon>
    </lineage>
</organism>
<evidence type="ECO:0000313" key="4">
    <source>
        <dbReference type="EMBL" id="TWT54763.1"/>
    </source>
</evidence>
<proteinExistence type="predicted"/>
<dbReference type="Proteomes" id="UP000316598">
    <property type="component" value="Unassembled WGS sequence"/>
</dbReference>
<dbReference type="PANTHER" id="PTHR10605">
    <property type="entry name" value="HEPARAN SULFATE SULFOTRANSFERASE"/>
    <property type="match status" value="1"/>
</dbReference>
<dbReference type="SUPFAM" id="SSF52540">
    <property type="entry name" value="P-loop containing nucleoside triphosphate hydrolases"/>
    <property type="match status" value="1"/>
</dbReference>